<proteinExistence type="predicted"/>
<dbReference type="EMBL" id="BARU01008165">
    <property type="protein sequence ID" value="GAH37648.1"/>
    <property type="molecule type" value="Genomic_DNA"/>
</dbReference>
<gene>
    <name evidence="1" type="ORF">S03H2_16023</name>
</gene>
<dbReference type="Pfam" id="PF07230">
    <property type="entry name" value="Portal_T4"/>
    <property type="match status" value="1"/>
</dbReference>
<comment type="caution">
    <text evidence="1">The sequence shown here is derived from an EMBL/GenBank/DDBJ whole genome shotgun (WGS) entry which is preliminary data.</text>
</comment>
<sequence>MFQVIHTRYDHEEGDPYGKSFFFGSRRSWRQLGMMEDSLVINRLTKTSKRYVYHIPIDKGITPVDRRKIIEEHKRELKKNKLIDTNGKFNIKRNPLADNEDIFMPTYPDNPSKVELLDRGGFEGTLDDIKYIQTKVIMPTKVPKAYMGLEADVRSKATLSWQDVEFARMIRSIQKLFASFQRRVLDLQLILLGIVPEEGLYFIVYPAISFVDEKVKIAIQQIKWQIAVSAKQDLGIPTEWLLRNVVGLDDQAVNDILAMGIEEPVKVEPNPDQKKKAREAVMQNMQLQSELMDLKYMLQTISREKLNQPVEL</sequence>
<accession>X1GXA7</accession>
<reference evidence="1" key="1">
    <citation type="journal article" date="2014" name="Front. Microbiol.">
        <title>High frequency of phylogenetically diverse reductive dehalogenase-homologous genes in deep subseafloor sedimentary metagenomes.</title>
        <authorList>
            <person name="Kawai M."/>
            <person name="Futagami T."/>
            <person name="Toyoda A."/>
            <person name="Takaki Y."/>
            <person name="Nishi S."/>
            <person name="Hori S."/>
            <person name="Arai W."/>
            <person name="Tsubouchi T."/>
            <person name="Morono Y."/>
            <person name="Uchiyama I."/>
            <person name="Ito T."/>
            <person name="Fujiyama A."/>
            <person name="Inagaki F."/>
            <person name="Takami H."/>
        </authorList>
    </citation>
    <scope>NUCLEOTIDE SEQUENCE</scope>
    <source>
        <strain evidence="1">Expedition CK06-06</strain>
    </source>
</reference>
<name>X1GXA7_9ZZZZ</name>
<dbReference type="InterPro" id="IPR010823">
    <property type="entry name" value="Portal_Gp20"/>
</dbReference>
<organism evidence="1">
    <name type="scientific">marine sediment metagenome</name>
    <dbReference type="NCBI Taxonomy" id="412755"/>
    <lineage>
        <taxon>unclassified sequences</taxon>
        <taxon>metagenomes</taxon>
        <taxon>ecological metagenomes</taxon>
    </lineage>
</organism>
<protein>
    <submittedName>
        <fullName evidence="1">Uncharacterized protein</fullName>
    </submittedName>
</protein>
<evidence type="ECO:0000313" key="1">
    <source>
        <dbReference type="EMBL" id="GAH37648.1"/>
    </source>
</evidence>
<dbReference type="AlphaFoldDB" id="X1GXA7"/>